<dbReference type="Proteomes" id="UP000249493">
    <property type="component" value="Unassembled WGS sequence"/>
</dbReference>
<gene>
    <name evidence="3" type="ORF">DOZ80_09700</name>
</gene>
<keyword evidence="2 3" id="KW-0808">Transferase</keyword>
<organism evidence="3 4">
    <name type="scientific">Pseudomonas fluorescens</name>
    <dbReference type="NCBI Taxonomy" id="294"/>
    <lineage>
        <taxon>Bacteria</taxon>
        <taxon>Pseudomonadati</taxon>
        <taxon>Pseudomonadota</taxon>
        <taxon>Gammaproteobacteria</taxon>
        <taxon>Pseudomonadales</taxon>
        <taxon>Pseudomonadaceae</taxon>
        <taxon>Pseudomonas</taxon>
    </lineage>
</organism>
<evidence type="ECO:0000256" key="2">
    <source>
        <dbReference type="ARBA" id="ARBA00022679"/>
    </source>
</evidence>
<dbReference type="InterPro" id="IPR001451">
    <property type="entry name" value="Hexapep"/>
</dbReference>
<dbReference type="GO" id="GO:0008374">
    <property type="term" value="F:O-acyltransferase activity"/>
    <property type="evidence" value="ECO:0007669"/>
    <property type="project" value="TreeGrafter"/>
</dbReference>
<reference evidence="3 4" key="1">
    <citation type="submission" date="2018-06" db="EMBL/GenBank/DDBJ databases">
        <authorList>
            <person name="Zhirakovskaya E."/>
        </authorList>
    </citation>
    <scope>NUCLEOTIDE SEQUENCE [LARGE SCALE GENOMIC DNA]</scope>
    <source>
        <strain evidence="3 4">LY3</strain>
    </source>
</reference>
<accession>A0A327N650</accession>
<comment type="caution">
    <text evidence="3">The sequence shown here is derived from an EMBL/GenBank/DDBJ whole genome shotgun (WGS) entry which is preliminary data.</text>
</comment>
<dbReference type="PANTHER" id="PTHR23416:SF23">
    <property type="entry name" value="ACETYLTRANSFERASE C18B11.09C-RELATED"/>
    <property type="match status" value="1"/>
</dbReference>
<dbReference type="Pfam" id="PF00132">
    <property type="entry name" value="Hexapep"/>
    <property type="match status" value="1"/>
</dbReference>
<sequence length="183" mass="19904">MSIKNILKLIINKVRGEVSTERYIKAGMSIGKGFKRMQNCAMDISHCWLIEIGENVTFAPNVKLIAHDASTIHITGHAKIGRISIGNNCFIGNSAIILPGVRIGNNCIIGSGSVVTHNIPENTIAAGNPARVLCSHDEYSSKIKKEFSHSPIFDKSYTTPGKITNVKKIEMKDALSGKHGFCK</sequence>
<dbReference type="InterPro" id="IPR051159">
    <property type="entry name" value="Hexapeptide_acetyltransf"/>
</dbReference>
<evidence type="ECO:0000256" key="1">
    <source>
        <dbReference type="ARBA" id="ARBA00007274"/>
    </source>
</evidence>
<dbReference type="Gene3D" id="2.160.10.10">
    <property type="entry name" value="Hexapeptide repeat proteins"/>
    <property type="match status" value="1"/>
</dbReference>
<name>A0A327N650_PSEFL</name>
<dbReference type="PANTHER" id="PTHR23416">
    <property type="entry name" value="SIALIC ACID SYNTHASE-RELATED"/>
    <property type="match status" value="1"/>
</dbReference>
<dbReference type="SUPFAM" id="SSF51161">
    <property type="entry name" value="Trimeric LpxA-like enzymes"/>
    <property type="match status" value="1"/>
</dbReference>
<evidence type="ECO:0000313" key="3">
    <source>
        <dbReference type="EMBL" id="RAI70740.1"/>
    </source>
</evidence>
<dbReference type="EMBL" id="QLIN01000003">
    <property type="protein sequence ID" value="RAI70740.1"/>
    <property type="molecule type" value="Genomic_DNA"/>
</dbReference>
<proteinExistence type="inferred from homology"/>
<dbReference type="InterPro" id="IPR011004">
    <property type="entry name" value="Trimer_LpxA-like_sf"/>
</dbReference>
<evidence type="ECO:0000313" key="4">
    <source>
        <dbReference type="Proteomes" id="UP000249493"/>
    </source>
</evidence>
<dbReference type="RefSeq" id="WP_111282214.1">
    <property type="nucleotide sequence ID" value="NZ_QLIN01000003.1"/>
</dbReference>
<protein>
    <submittedName>
        <fullName evidence="3">Acyltransferase</fullName>
    </submittedName>
</protein>
<keyword evidence="3" id="KW-0012">Acyltransferase</keyword>
<dbReference type="GO" id="GO:0005829">
    <property type="term" value="C:cytosol"/>
    <property type="evidence" value="ECO:0007669"/>
    <property type="project" value="TreeGrafter"/>
</dbReference>
<comment type="similarity">
    <text evidence="1">Belongs to the transferase hexapeptide repeat family.</text>
</comment>
<dbReference type="AlphaFoldDB" id="A0A327N650"/>